<evidence type="ECO:0000313" key="2">
    <source>
        <dbReference type="Proteomes" id="UP001055072"/>
    </source>
</evidence>
<keyword evidence="2" id="KW-1185">Reference proteome</keyword>
<evidence type="ECO:0000313" key="1">
    <source>
        <dbReference type="EMBL" id="KAI0092311.1"/>
    </source>
</evidence>
<gene>
    <name evidence="1" type="ORF">BDY19DRAFT_929400</name>
</gene>
<protein>
    <submittedName>
        <fullName evidence="1">Armadillo-type protein</fullName>
    </submittedName>
</protein>
<comment type="caution">
    <text evidence="1">The sequence shown here is derived from an EMBL/GenBank/DDBJ whole genome shotgun (WGS) entry which is preliminary data.</text>
</comment>
<name>A0ACB8UDI6_9APHY</name>
<reference evidence="1" key="1">
    <citation type="journal article" date="2021" name="Environ. Microbiol.">
        <title>Gene family expansions and transcriptome signatures uncover fungal adaptations to wood decay.</title>
        <authorList>
            <person name="Hage H."/>
            <person name="Miyauchi S."/>
            <person name="Viragh M."/>
            <person name="Drula E."/>
            <person name="Min B."/>
            <person name="Chaduli D."/>
            <person name="Navarro D."/>
            <person name="Favel A."/>
            <person name="Norest M."/>
            <person name="Lesage-Meessen L."/>
            <person name="Balint B."/>
            <person name="Merenyi Z."/>
            <person name="de Eugenio L."/>
            <person name="Morin E."/>
            <person name="Martinez A.T."/>
            <person name="Baldrian P."/>
            <person name="Stursova M."/>
            <person name="Martinez M.J."/>
            <person name="Novotny C."/>
            <person name="Magnuson J.K."/>
            <person name="Spatafora J.W."/>
            <person name="Maurice S."/>
            <person name="Pangilinan J."/>
            <person name="Andreopoulos W."/>
            <person name="LaButti K."/>
            <person name="Hundley H."/>
            <person name="Na H."/>
            <person name="Kuo A."/>
            <person name="Barry K."/>
            <person name="Lipzen A."/>
            <person name="Henrissat B."/>
            <person name="Riley R."/>
            <person name="Ahrendt S."/>
            <person name="Nagy L.G."/>
            <person name="Grigoriev I.V."/>
            <person name="Martin F."/>
            <person name="Rosso M.N."/>
        </authorList>
    </citation>
    <scope>NUCLEOTIDE SEQUENCE</scope>
    <source>
        <strain evidence="1">CBS 384.51</strain>
    </source>
</reference>
<organism evidence="1 2">
    <name type="scientific">Irpex rosettiformis</name>
    <dbReference type="NCBI Taxonomy" id="378272"/>
    <lineage>
        <taxon>Eukaryota</taxon>
        <taxon>Fungi</taxon>
        <taxon>Dikarya</taxon>
        <taxon>Basidiomycota</taxon>
        <taxon>Agaricomycotina</taxon>
        <taxon>Agaricomycetes</taxon>
        <taxon>Polyporales</taxon>
        <taxon>Irpicaceae</taxon>
        <taxon>Irpex</taxon>
    </lineage>
</organism>
<dbReference type="EMBL" id="MU274904">
    <property type="protein sequence ID" value="KAI0092311.1"/>
    <property type="molecule type" value="Genomic_DNA"/>
</dbReference>
<sequence length="2066" mass="226456">MTSSLAKQLAQGVSLNASLLVDRSRRLPTQSYLFTPREADQHDLDSIHALGVNGFQRLKAIEPTIFKYEDALFSDAAKATDRTLLTSEGNANLDISINGLLSLLGPYLLEAPASKVVEWLVRRFRVNEFNVEVLLGVFLPYHESPHFKKMLSILHIKEQSKVAALLPYKTTSSSLTLSALVDIMTKPDNSDFARFSGSLLPSAVSVGPSALHRTLIAFHTGVLLEFLKRSSQTSKTRSLTEGTLAWVLSSAVNPLQEWSRVEVKKQALVVEVVLSSYLLLSAISHTCPLSPEALTTILKAVASCARLVSTTQVLRTLGSICAAQTSVPDDAVSKNVVKVVLSLGGVDQELKELLKYSGTEKFVLPFIKNLLERLDNERATSVLTSLVTYAEVPRAVILAMASGLIDLSLHSSESDSGTIQARARSLLVHLHQRHPQVLHKAFQVALADEEDHNAAQQLLLSLSVQLPEGSKTAEVGEEDLVLATISADANIRASAVRGLYERMGSGNFTGLDADGIRSALLARLQDTNTSVIEALYSNPVELLPILRADAAAYVTHVAQVLNSLSPAPTKAIVRAHLSFIATHFYPTIAELPGYADVKTLVVQQAFFPQLLFSKPRQKSAALVWEIIQASEKEPIARSLSHHELFGDCVEAVRWEESKTSGEQTDGSYEATQTMANVNIALAAKIADNILSSPSSESYLKFLLTQIRSNNAHSKSLAYLVCRALLTRLSDQRRVEVAYDILQATELTTLDGVDDFLRGTDDVQVFLHDLSLSTAVVLKPTKRHTLHRLQVALLVAMASVPRPTGAMIDWLSPILTESSAQGHTLTFAERYVANARSLYMLANSTTSLPAISRHIIRILVGSLGDDALKFLAGIWLNGANGVDSTTRYASLRHASAYLEAHFSTQRFVDFQVIVPALLVALADGDSRVREAGLDCVTVLFRLSQAKKPVSVYAFDEIYGPGSTHLQYLDWPDFCRYIQALQQSRQHLLNDASYLTLLHQQLLVAVKSDGKKEAGFKQRALCYLLSHVSASSLPVIHLAVLRSTQGISSPVKFRTLLPAIEVAVSGNAHVDDELLALLFASADETIAASLNDTTQSSWETYMKVIRYVFRQGGSSTARSTVSHALSTGLFIKLQLDRKVELCKTLLELAQQGPENATACKTLLAILVAETAVINHLLLILQPSGRDESQRAAKRARVESGDSHDYSSLTTLAEVLGAKPLPGSSELVSTLLDTLSKTINDGSVASADKAYLEQLLLSAIDNVVTNISVENGNTLRAIRLDTLVELIRVSENPQTFNQALLLVASLAKLVPEAVLQTVMPVFTFMGSNVLHRDDSYSFNVVRKTIDSIVPVMTASLKCSHLEKLDLHIASRPFIRIFTDAYNHIPRHRRISFFAHLIEVLGPSDFLSAVCLLLVDKMSNRVVRQSAEEIATSLSLPLSLLARFDANVQFTAFVDMLQESSRLLESDLQLTSSQKIFLEPSPLDDERGSSSHLPRRQAQAVVTFVSLGLRQIISAPSSGSGTTGIILSLLLDIAVAKKEALVRASMDQLANIARDAISDVLRVMSAKDFVLGVLTVVESGQSEIQKAAFEVLAEQLDNISEKVRQELRPTIVKLVENIKKLLPSARESLLQAVLNALAALITTLSAGEEHSLTSTVPLIIGVVQQRRTTPLALRVLSTLVQKLGPRIIPFFKDIVKECADVLREEDLQSQAEAINVLHALLTTIPSFWSGGDFLLIVELYLKQHEAGSQNQLSTFVKTLAKRAPTKVLLPTMCDLWTRLAANHPESQQISGYLFVLRRTIQHTDRAALPEYLRTLFKMFVEIFQLCASSTDVRLTVESDAIVAFVEMVVKLNEATFKPLFRKLFDWAFTGSDATEGRKLVLLHVYDALLDYFKSLMTPYMVFLLPPLIDLLNGFKETSVDSALWSAVIQTLQKSCSHDEGAFWREDKLRQLIAPVVTQIPVGCSTNSPELRDSLRDCVVSLADVMNDPSSLKSLNLDVLMHTRSDDARVRIYALACSEALWQAHGGKLIGYAPETATFVAECAEDDNDSVVRAAHRLKNTVESIAGRIDV</sequence>
<accession>A0ACB8UDI6</accession>
<proteinExistence type="predicted"/>
<dbReference type="Proteomes" id="UP001055072">
    <property type="component" value="Unassembled WGS sequence"/>
</dbReference>